<reference evidence="2 3" key="1">
    <citation type="submission" date="2014-03" db="EMBL/GenBank/DDBJ databases">
        <title>The draft genome sequence of Marivita geojedonensis KCTC 23882.</title>
        <authorList>
            <person name="Lai Q."/>
            <person name="Shao Z."/>
        </authorList>
    </citation>
    <scope>NUCLEOTIDE SEQUENCE [LARGE SCALE GENOMIC DNA]</scope>
    <source>
        <strain evidence="2 3">DPG-138</strain>
    </source>
</reference>
<dbReference type="OrthoDB" id="7876843at2"/>
<organism evidence="2 3">
    <name type="scientific">Marivita geojedonensis</name>
    <dbReference type="NCBI Taxonomy" id="1123756"/>
    <lineage>
        <taxon>Bacteria</taxon>
        <taxon>Pseudomonadati</taxon>
        <taxon>Pseudomonadota</taxon>
        <taxon>Alphaproteobacteria</taxon>
        <taxon>Rhodobacterales</taxon>
        <taxon>Roseobacteraceae</taxon>
        <taxon>Marivita</taxon>
    </lineage>
</organism>
<evidence type="ECO:0000256" key="1">
    <source>
        <dbReference type="SAM" id="Phobius"/>
    </source>
</evidence>
<dbReference type="AlphaFoldDB" id="A0A1X4NLU3"/>
<feature type="transmembrane region" description="Helical" evidence="1">
    <location>
        <begin position="95"/>
        <end position="116"/>
    </location>
</feature>
<dbReference type="EMBL" id="JFKC01000006">
    <property type="protein sequence ID" value="OSQ51259.1"/>
    <property type="molecule type" value="Genomic_DNA"/>
</dbReference>
<evidence type="ECO:0008006" key="4">
    <source>
        <dbReference type="Google" id="ProtNLM"/>
    </source>
</evidence>
<name>A0A1X4NLU3_9RHOB</name>
<evidence type="ECO:0000313" key="3">
    <source>
        <dbReference type="Proteomes" id="UP000193926"/>
    </source>
</evidence>
<protein>
    <recommendedName>
        <fullName evidence="4">DUF4345 domain-containing protein</fullName>
    </recommendedName>
</protein>
<dbReference type="Proteomes" id="UP000193926">
    <property type="component" value="Unassembled WGS sequence"/>
</dbReference>
<gene>
    <name evidence="2" type="ORF">MGEO_09380</name>
</gene>
<keyword evidence="1" id="KW-0812">Transmembrane</keyword>
<comment type="caution">
    <text evidence="2">The sequence shown here is derived from an EMBL/GenBank/DDBJ whole genome shotgun (WGS) entry which is preliminary data.</text>
</comment>
<proteinExistence type="predicted"/>
<dbReference type="STRING" id="1123756.MGEO_09380"/>
<accession>A0A1X4NLU3</accession>
<feature type="transmembrane region" description="Helical" evidence="1">
    <location>
        <begin position="44"/>
        <end position="60"/>
    </location>
</feature>
<keyword evidence="1" id="KW-1133">Transmembrane helix</keyword>
<sequence length="124" mass="13109">MVRALLLATGLFVALIGALLMVAPQAYFQFYATEYVSGMDFPARRFSPALLALGALLIMARSLESGPFLSRLCLLTGLAFLAVAATGVHDWASGIARPAILGAAGLEVAVGVVFLWSAHRMKRA</sequence>
<keyword evidence="1" id="KW-0472">Membrane</keyword>
<evidence type="ECO:0000313" key="2">
    <source>
        <dbReference type="EMBL" id="OSQ51259.1"/>
    </source>
</evidence>
<keyword evidence="3" id="KW-1185">Reference proteome</keyword>
<dbReference type="RefSeq" id="WP_085636461.1">
    <property type="nucleotide sequence ID" value="NZ_JFKC01000006.1"/>
</dbReference>
<feature type="transmembrane region" description="Helical" evidence="1">
    <location>
        <begin position="72"/>
        <end position="89"/>
    </location>
</feature>